<comment type="caution">
    <text evidence="3">The sequence shown here is derived from an EMBL/GenBank/DDBJ whole genome shotgun (WGS) entry which is preliminary data.</text>
</comment>
<evidence type="ECO:0000313" key="3">
    <source>
        <dbReference type="EMBL" id="SMP25768.1"/>
    </source>
</evidence>
<dbReference type="Proteomes" id="UP001157961">
    <property type="component" value="Unassembled WGS sequence"/>
</dbReference>
<dbReference type="EMBL" id="FXTY01000005">
    <property type="protein sequence ID" value="SMP25768.1"/>
    <property type="molecule type" value="Genomic_DNA"/>
</dbReference>
<accession>A0ABY1P3N2</accession>
<feature type="signal peptide" evidence="1">
    <location>
        <begin position="1"/>
        <end position="26"/>
    </location>
</feature>
<dbReference type="RefSeq" id="WP_283426571.1">
    <property type="nucleotide sequence ID" value="NZ_FXTY01000005.1"/>
</dbReference>
<feature type="domain" description="YHYH" evidence="2">
    <location>
        <begin position="96"/>
        <end position="287"/>
    </location>
</feature>
<name>A0ABY1P3N2_9RHOB</name>
<organism evidence="3 4">
    <name type="scientific">Shimia sagamensis</name>
    <dbReference type="NCBI Taxonomy" id="1566352"/>
    <lineage>
        <taxon>Bacteria</taxon>
        <taxon>Pseudomonadati</taxon>
        <taxon>Pseudomonadota</taxon>
        <taxon>Alphaproteobacteria</taxon>
        <taxon>Rhodobacterales</taxon>
        <taxon>Roseobacteraceae</taxon>
    </lineage>
</organism>
<proteinExistence type="predicted"/>
<gene>
    <name evidence="3" type="ORF">SAMN06265373_105152</name>
</gene>
<dbReference type="InterPro" id="IPR025924">
    <property type="entry name" value="YHYH_dom"/>
</dbReference>
<evidence type="ECO:0000259" key="2">
    <source>
        <dbReference type="Pfam" id="PF14240"/>
    </source>
</evidence>
<sequence length="298" mass="31991">MTLLENVKLGLLAVAIVVGAAASSDAQGRPPMRQHTATETEPLQLVKASKNAGRSKVSISKKGTKRVIRSNGIPSHKVGRFPNSGNPHRIEAQNYQFTVPLSPKKAARSVQGHLGTFGVAVNGVPFDPGAAEFWRGNPRSGWQYEALGGAVPLGLDANYAHVQPTGAYHYHGLPVGLMQKLGWSRHAESPLIGYAADGFPIYAITATVKGRVTHMTSSYRLKSGNRTGNGPSGRHDGAFVQDYMYVSGAGSLDACNGAFVKTTDYPRGTYAYFLTDTFPVIPRCHKGTPDSSFQKRRP</sequence>
<keyword evidence="1" id="KW-0732">Signal</keyword>
<feature type="chain" id="PRO_5047114269" evidence="1">
    <location>
        <begin position="27"/>
        <end position="298"/>
    </location>
</feature>
<dbReference type="Pfam" id="PF14240">
    <property type="entry name" value="YHYH"/>
    <property type="match status" value="1"/>
</dbReference>
<reference evidence="3 4" key="1">
    <citation type="submission" date="2017-05" db="EMBL/GenBank/DDBJ databases">
        <authorList>
            <person name="Varghese N."/>
            <person name="Submissions S."/>
        </authorList>
    </citation>
    <scope>NUCLEOTIDE SEQUENCE [LARGE SCALE GENOMIC DNA]</scope>
    <source>
        <strain evidence="3 4">DSM 29734</strain>
    </source>
</reference>
<evidence type="ECO:0000256" key="1">
    <source>
        <dbReference type="SAM" id="SignalP"/>
    </source>
</evidence>
<protein>
    <submittedName>
        <fullName evidence="3">YHYH protein</fullName>
    </submittedName>
</protein>
<keyword evidence="4" id="KW-1185">Reference proteome</keyword>
<evidence type="ECO:0000313" key="4">
    <source>
        <dbReference type="Proteomes" id="UP001157961"/>
    </source>
</evidence>